<dbReference type="Gene3D" id="2.40.50.140">
    <property type="entry name" value="Nucleic acid-binding proteins"/>
    <property type="match status" value="1"/>
</dbReference>
<keyword evidence="1 3" id="KW-0820">tRNA-binding</keyword>
<evidence type="ECO:0000313" key="5">
    <source>
        <dbReference type="EMBL" id="KAI9201651.1"/>
    </source>
</evidence>
<evidence type="ECO:0000256" key="2">
    <source>
        <dbReference type="ARBA" id="ARBA00022884"/>
    </source>
</evidence>
<gene>
    <name evidence="5" type="ORF">LWI28_026820</name>
</gene>
<sequence length="229" mass="25524">MARMINDHFNTLNYDDINFGYTGNDLLKPTLAKALRGTEDDLWENKHVEAIRALSFLNIFLSISLLPALHRTTLGEVRASILYCFMAETRIDIGQVIHNAIIDAGRINIYGGGGGGKKQQPTKSRAEVKPKLAKPAISIARLDIRVCKSIKALKYPDADSLYVEEIDMGEGQSRTVVSGLVKCSRIRSLIDQNFHFVFCEPDCDILLPKRIIVLDFVCMSMGCFVKTEG</sequence>
<evidence type="ECO:0000313" key="6">
    <source>
        <dbReference type="Proteomes" id="UP001064489"/>
    </source>
</evidence>
<protein>
    <recommendedName>
        <fullName evidence="4">tRNA-binding domain-containing protein</fullName>
    </recommendedName>
</protein>
<accession>A0AAD5JJ77</accession>
<dbReference type="AlphaFoldDB" id="A0AAD5JJ77"/>
<dbReference type="InterPro" id="IPR012340">
    <property type="entry name" value="NA-bd_OB-fold"/>
</dbReference>
<feature type="domain" description="TRNA-binding" evidence="4">
    <location>
        <begin position="138"/>
        <end position="229"/>
    </location>
</feature>
<evidence type="ECO:0000256" key="3">
    <source>
        <dbReference type="PROSITE-ProRule" id="PRU00209"/>
    </source>
</evidence>
<dbReference type="GO" id="GO:0000049">
    <property type="term" value="F:tRNA binding"/>
    <property type="evidence" value="ECO:0007669"/>
    <property type="project" value="UniProtKB-UniRule"/>
</dbReference>
<dbReference type="InterPro" id="IPR002547">
    <property type="entry name" value="tRNA-bd_dom"/>
</dbReference>
<dbReference type="PROSITE" id="PS50886">
    <property type="entry name" value="TRBD"/>
    <property type="match status" value="1"/>
</dbReference>
<reference evidence="5" key="2">
    <citation type="submission" date="2023-02" db="EMBL/GenBank/DDBJ databases">
        <authorList>
            <person name="Swenson N.G."/>
            <person name="Wegrzyn J.L."/>
            <person name="Mcevoy S.L."/>
        </authorList>
    </citation>
    <scope>NUCLEOTIDE SEQUENCE</scope>
    <source>
        <strain evidence="5">91603</strain>
        <tissue evidence="5">Leaf</tissue>
    </source>
</reference>
<dbReference type="EMBL" id="JAJSOW010000001">
    <property type="protein sequence ID" value="KAI9201651.1"/>
    <property type="molecule type" value="Genomic_DNA"/>
</dbReference>
<dbReference type="Proteomes" id="UP001064489">
    <property type="component" value="Chromosome 9"/>
</dbReference>
<dbReference type="InterPro" id="IPR051270">
    <property type="entry name" value="Tyrosine-tRNA_ligase_regulator"/>
</dbReference>
<name>A0AAD5JJ77_ACENE</name>
<organism evidence="5 6">
    <name type="scientific">Acer negundo</name>
    <name type="common">Box elder</name>
    <dbReference type="NCBI Taxonomy" id="4023"/>
    <lineage>
        <taxon>Eukaryota</taxon>
        <taxon>Viridiplantae</taxon>
        <taxon>Streptophyta</taxon>
        <taxon>Embryophyta</taxon>
        <taxon>Tracheophyta</taxon>
        <taxon>Spermatophyta</taxon>
        <taxon>Magnoliopsida</taxon>
        <taxon>eudicotyledons</taxon>
        <taxon>Gunneridae</taxon>
        <taxon>Pentapetalae</taxon>
        <taxon>rosids</taxon>
        <taxon>malvids</taxon>
        <taxon>Sapindales</taxon>
        <taxon>Sapindaceae</taxon>
        <taxon>Hippocastanoideae</taxon>
        <taxon>Acereae</taxon>
        <taxon>Acer</taxon>
    </lineage>
</organism>
<dbReference type="PANTHER" id="PTHR11586">
    <property type="entry name" value="TRNA-AMINOACYLATION COFACTOR ARC1 FAMILY MEMBER"/>
    <property type="match status" value="1"/>
</dbReference>
<dbReference type="SUPFAM" id="SSF50249">
    <property type="entry name" value="Nucleic acid-binding proteins"/>
    <property type="match status" value="1"/>
</dbReference>
<comment type="caution">
    <text evidence="5">The sequence shown here is derived from an EMBL/GenBank/DDBJ whole genome shotgun (WGS) entry which is preliminary data.</text>
</comment>
<evidence type="ECO:0000259" key="4">
    <source>
        <dbReference type="PROSITE" id="PS50886"/>
    </source>
</evidence>
<keyword evidence="6" id="KW-1185">Reference proteome</keyword>
<reference evidence="5" key="1">
    <citation type="journal article" date="2022" name="Plant J.">
        <title>Strategies of tolerance reflected in two North American maple genomes.</title>
        <authorList>
            <person name="McEvoy S.L."/>
            <person name="Sezen U.U."/>
            <person name="Trouern-Trend A."/>
            <person name="McMahon S.M."/>
            <person name="Schaberg P.G."/>
            <person name="Yang J."/>
            <person name="Wegrzyn J.L."/>
            <person name="Swenson N.G."/>
        </authorList>
    </citation>
    <scope>NUCLEOTIDE SEQUENCE</scope>
    <source>
        <strain evidence="5">91603</strain>
    </source>
</reference>
<dbReference type="PANTHER" id="PTHR11586:SF33">
    <property type="entry name" value="AMINOACYL TRNA SYNTHASE COMPLEX-INTERACTING MULTIFUNCTIONAL PROTEIN 1"/>
    <property type="match status" value="1"/>
</dbReference>
<keyword evidence="2 3" id="KW-0694">RNA-binding</keyword>
<dbReference type="Pfam" id="PF01588">
    <property type="entry name" value="tRNA_bind"/>
    <property type="match status" value="1"/>
</dbReference>
<proteinExistence type="predicted"/>
<evidence type="ECO:0000256" key="1">
    <source>
        <dbReference type="ARBA" id="ARBA00022555"/>
    </source>
</evidence>